<reference evidence="1" key="1">
    <citation type="submission" date="2020-08" db="EMBL/GenBank/DDBJ databases">
        <title>Spodoptera exigua strain:BAW_Kor-Di-RS1 Genome sequencing and assembly.</title>
        <authorList>
            <person name="Kim J."/>
            <person name="Nam H.Y."/>
            <person name="Kwon M."/>
            <person name="Choi J.H."/>
            <person name="Cho S.R."/>
            <person name="Kim G.-H."/>
        </authorList>
    </citation>
    <scope>NUCLEOTIDE SEQUENCE</scope>
    <source>
        <strain evidence="1">BAW_Kor-Di-RS1</strain>
        <tissue evidence="1">Whole-body</tissue>
    </source>
</reference>
<protein>
    <submittedName>
        <fullName evidence="1">Uncharacterized protein</fullName>
    </submittedName>
</protein>
<evidence type="ECO:0000313" key="2">
    <source>
        <dbReference type="Proteomes" id="UP000648187"/>
    </source>
</evidence>
<keyword evidence="2" id="KW-1185">Reference proteome</keyword>
<proteinExistence type="predicted"/>
<dbReference type="Proteomes" id="UP000648187">
    <property type="component" value="Unassembled WGS sequence"/>
</dbReference>
<accession>A0A835G252</accession>
<comment type="caution">
    <text evidence="1">The sequence shown here is derived from an EMBL/GenBank/DDBJ whole genome shotgun (WGS) entry which is preliminary data.</text>
</comment>
<dbReference type="EMBL" id="JACKWZ010000577">
    <property type="protein sequence ID" value="KAF9406545.1"/>
    <property type="molecule type" value="Genomic_DNA"/>
</dbReference>
<name>A0A835G252_SPOEX</name>
<sequence>MTSVMTIIEYAQILGDPYPHFHPCYSDYWTTAYRWMYRYVKLLPEWAFGKIGGFVNTHKVWRKRYFYLDKFLPKWVRPILIKLCVHPFTFLKEELVWKKYSKYIEPHWGKYYIYPSKRYNNFNSMRPAETVENLDDSTASVQ</sequence>
<evidence type="ECO:0000313" key="1">
    <source>
        <dbReference type="EMBL" id="KAF9406545.1"/>
    </source>
</evidence>
<dbReference type="AlphaFoldDB" id="A0A835G252"/>
<gene>
    <name evidence="1" type="ORF">HW555_013118</name>
</gene>
<organism evidence="1 2">
    <name type="scientific">Spodoptera exigua</name>
    <name type="common">Beet armyworm</name>
    <name type="synonym">Noctua fulgens</name>
    <dbReference type="NCBI Taxonomy" id="7107"/>
    <lineage>
        <taxon>Eukaryota</taxon>
        <taxon>Metazoa</taxon>
        <taxon>Ecdysozoa</taxon>
        <taxon>Arthropoda</taxon>
        <taxon>Hexapoda</taxon>
        <taxon>Insecta</taxon>
        <taxon>Pterygota</taxon>
        <taxon>Neoptera</taxon>
        <taxon>Endopterygota</taxon>
        <taxon>Lepidoptera</taxon>
        <taxon>Glossata</taxon>
        <taxon>Ditrysia</taxon>
        <taxon>Noctuoidea</taxon>
        <taxon>Noctuidae</taxon>
        <taxon>Amphipyrinae</taxon>
        <taxon>Spodoptera</taxon>
    </lineage>
</organism>